<keyword evidence="4" id="KW-0645">Protease</keyword>
<sequence length="425" mass="45343">MGHTKLQDTNQNGTINISEIQQQINNSIQNLDTELRDINHKIHSNPELAYSEHLAHANIVALLESHSIPVTPHAYNLPTSFSATHGHGGRLVVFNVEYDALPGIGHACGHNLIATGSLAAFFAVVALLQQRQLPGRVCALGTPAEEGGGGKIKLIDAGAYSGVDACLMAHPMSGHMFPTKTAVAGLAYGTSVASAKFQAVFTGRTAHAAASPQDGVNALDAAVLAYSGISMLRQQILPAQRIHGIILEGGAKANVIPARAVMDYNVRGRTLRETKVLQERVVNCFKGAAVATGCEVEFEETNNYAEVVPNRALCTAYSKFMLELGAPQLCEADKEGSEPHPGSYSTDQGNVSQVCPAFHPVYNIPSDDGASNHTKEFTKAAISEEGYQLTIQTAQGMAATAWKLLTDDDFAGEVKADFEKDQKQR</sequence>
<feature type="domain" description="Peptidase M20 dimerisation" evidence="3">
    <location>
        <begin position="195"/>
        <end position="288"/>
    </location>
</feature>
<dbReference type="AlphaFoldDB" id="A0A6A6REW0"/>
<proteinExistence type="inferred from homology"/>
<keyword evidence="4" id="KW-0121">Carboxypeptidase</keyword>
<accession>A0A6A6REW0</accession>
<dbReference type="Gene3D" id="3.30.70.360">
    <property type="match status" value="1"/>
</dbReference>
<dbReference type="InterPro" id="IPR002933">
    <property type="entry name" value="Peptidase_M20"/>
</dbReference>
<evidence type="ECO:0000259" key="3">
    <source>
        <dbReference type="Pfam" id="PF07687"/>
    </source>
</evidence>
<dbReference type="CDD" id="cd05672">
    <property type="entry name" value="M20_ACY1L2-like"/>
    <property type="match status" value="1"/>
</dbReference>
<dbReference type="InterPro" id="IPR011650">
    <property type="entry name" value="Peptidase_M20_dimer"/>
</dbReference>
<evidence type="ECO:0000313" key="4">
    <source>
        <dbReference type="EMBL" id="KAF2503229.1"/>
    </source>
</evidence>
<keyword evidence="4" id="KW-0378">Hydrolase</keyword>
<dbReference type="SUPFAM" id="SSF53187">
    <property type="entry name" value="Zn-dependent exopeptidases"/>
    <property type="match status" value="1"/>
</dbReference>
<dbReference type="EMBL" id="MU004181">
    <property type="protein sequence ID" value="KAF2503229.1"/>
    <property type="molecule type" value="Genomic_DNA"/>
</dbReference>
<dbReference type="Proteomes" id="UP000799750">
    <property type="component" value="Unassembled WGS sequence"/>
</dbReference>
<dbReference type="InterPro" id="IPR017144">
    <property type="entry name" value="Xaa-Arg_dipeptidase"/>
</dbReference>
<dbReference type="PIRSF" id="PIRSF037226">
    <property type="entry name" value="Amidohydrolase_ACY1L2_prd"/>
    <property type="match status" value="1"/>
</dbReference>
<dbReference type="NCBIfam" id="TIGR01891">
    <property type="entry name" value="amidohydrolases"/>
    <property type="match status" value="1"/>
</dbReference>
<dbReference type="Gene3D" id="3.40.630.10">
    <property type="entry name" value="Zn peptidases"/>
    <property type="match status" value="1"/>
</dbReference>
<evidence type="ECO:0000313" key="5">
    <source>
        <dbReference type="Proteomes" id="UP000799750"/>
    </source>
</evidence>
<dbReference type="PROSITE" id="PS00018">
    <property type="entry name" value="EF_HAND_1"/>
    <property type="match status" value="1"/>
</dbReference>
<dbReference type="FunFam" id="3.30.70.360:FF:000004">
    <property type="entry name" value="Peptidase M20 domain-containing protein 2"/>
    <property type="match status" value="1"/>
</dbReference>
<dbReference type="Pfam" id="PF07687">
    <property type="entry name" value="M20_dimer"/>
    <property type="match status" value="1"/>
</dbReference>
<dbReference type="InterPro" id="IPR017439">
    <property type="entry name" value="Amidohydrolase"/>
</dbReference>
<dbReference type="Pfam" id="PF01546">
    <property type="entry name" value="Peptidase_M20"/>
    <property type="match status" value="1"/>
</dbReference>
<evidence type="ECO:0000256" key="2">
    <source>
        <dbReference type="PIRNR" id="PIRNR037226"/>
    </source>
</evidence>
<dbReference type="GO" id="GO:0016805">
    <property type="term" value="F:dipeptidase activity"/>
    <property type="evidence" value="ECO:0007669"/>
    <property type="project" value="InterPro"/>
</dbReference>
<dbReference type="PANTHER" id="PTHR30575">
    <property type="entry name" value="PEPTIDASE M20"/>
    <property type="match status" value="1"/>
</dbReference>
<protein>
    <recommendedName>
        <fullName evidence="2">Peptidase M20 domain-containing protein 2</fullName>
    </recommendedName>
</protein>
<dbReference type="SUPFAM" id="SSF55031">
    <property type="entry name" value="Bacterial exopeptidase dimerisation domain"/>
    <property type="match status" value="1"/>
</dbReference>
<dbReference type="GO" id="GO:0004180">
    <property type="term" value="F:carboxypeptidase activity"/>
    <property type="evidence" value="ECO:0007669"/>
    <property type="project" value="UniProtKB-KW"/>
</dbReference>
<comment type="similarity">
    <text evidence="1 2">Belongs to the peptidase M20A family.</text>
</comment>
<reference evidence="4" key="1">
    <citation type="journal article" date="2020" name="Stud. Mycol.">
        <title>101 Dothideomycetes genomes: a test case for predicting lifestyles and emergence of pathogens.</title>
        <authorList>
            <person name="Haridas S."/>
            <person name="Albert R."/>
            <person name="Binder M."/>
            <person name="Bloem J."/>
            <person name="Labutti K."/>
            <person name="Salamov A."/>
            <person name="Andreopoulos B."/>
            <person name="Baker S."/>
            <person name="Barry K."/>
            <person name="Bills G."/>
            <person name="Bluhm B."/>
            <person name="Cannon C."/>
            <person name="Castanera R."/>
            <person name="Culley D."/>
            <person name="Daum C."/>
            <person name="Ezra D."/>
            <person name="Gonzalez J."/>
            <person name="Henrissat B."/>
            <person name="Kuo A."/>
            <person name="Liang C."/>
            <person name="Lipzen A."/>
            <person name="Lutzoni F."/>
            <person name="Magnuson J."/>
            <person name="Mondo S."/>
            <person name="Nolan M."/>
            <person name="Ohm R."/>
            <person name="Pangilinan J."/>
            <person name="Park H.-J."/>
            <person name="Ramirez L."/>
            <person name="Alfaro M."/>
            <person name="Sun H."/>
            <person name="Tritt A."/>
            <person name="Yoshinaga Y."/>
            <person name="Zwiers L.-H."/>
            <person name="Turgeon B."/>
            <person name="Goodwin S."/>
            <person name="Spatafora J."/>
            <person name="Crous P."/>
            <person name="Grigoriev I."/>
        </authorList>
    </citation>
    <scope>NUCLEOTIDE SEQUENCE</scope>
    <source>
        <strain evidence="4">CBS 269.34</strain>
    </source>
</reference>
<name>A0A6A6REW0_9PEZI</name>
<dbReference type="InterPro" id="IPR052030">
    <property type="entry name" value="Peptidase_M20/M20A_hydrolases"/>
</dbReference>
<organism evidence="4 5">
    <name type="scientific">Lophium mytilinum</name>
    <dbReference type="NCBI Taxonomy" id="390894"/>
    <lineage>
        <taxon>Eukaryota</taxon>
        <taxon>Fungi</taxon>
        <taxon>Dikarya</taxon>
        <taxon>Ascomycota</taxon>
        <taxon>Pezizomycotina</taxon>
        <taxon>Dothideomycetes</taxon>
        <taxon>Pleosporomycetidae</taxon>
        <taxon>Mytilinidiales</taxon>
        <taxon>Mytilinidiaceae</taxon>
        <taxon>Lophium</taxon>
    </lineage>
</organism>
<evidence type="ECO:0000256" key="1">
    <source>
        <dbReference type="ARBA" id="ARBA00006247"/>
    </source>
</evidence>
<keyword evidence="5" id="KW-1185">Reference proteome</keyword>
<dbReference type="InterPro" id="IPR018247">
    <property type="entry name" value="EF_Hand_1_Ca_BS"/>
</dbReference>
<dbReference type="InterPro" id="IPR036264">
    <property type="entry name" value="Bact_exopeptidase_dim_dom"/>
</dbReference>
<gene>
    <name evidence="4" type="ORF">BU16DRAFT_588895</name>
</gene>
<dbReference type="OrthoDB" id="6119954at2759"/>
<dbReference type="PANTHER" id="PTHR30575:SF0">
    <property type="entry name" value="XAA-ARG DIPEPTIDASE"/>
    <property type="match status" value="1"/>
</dbReference>